<gene>
    <name evidence="1" type="ORF">GCM10007049_09030</name>
</gene>
<reference evidence="1" key="1">
    <citation type="journal article" date="2014" name="Int. J. Syst. Evol. Microbiol.">
        <title>Complete genome sequence of Corynebacterium casei LMG S-19264T (=DSM 44701T), isolated from a smear-ripened cheese.</title>
        <authorList>
            <consortium name="US DOE Joint Genome Institute (JGI-PGF)"/>
            <person name="Walter F."/>
            <person name="Albersmeier A."/>
            <person name="Kalinowski J."/>
            <person name="Ruckert C."/>
        </authorList>
    </citation>
    <scope>NUCLEOTIDE SEQUENCE</scope>
    <source>
        <strain evidence="1">KCTC 12368</strain>
    </source>
</reference>
<dbReference type="AlphaFoldDB" id="A0A918PQ80"/>
<keyword evidence="2" id="KW-1185">Reference proteome</keyword>
<reference evidence="1" key="2">
    <citation type="submission" date="2020-09" db="EMBL/GenBank/DDBJ databases">
        <authorList>
            <person name="Sun Q."/>
            <person name="Kim S."/>
        </authorList>
    </citation>
    <scope>NUCLEOTIDE SEQUENCE</scope>
    <source>
        <strain evidence="1">KCTC 12368</strain>
    </source>
</reference>
<protein>
    <submittedName>
        <fullName evidence="1">Uncharacterized protein</fullName>
    </submittedName>
</protein>
<proteinExistence type="predicted"/>
<comment type="caution">
    <text evidence="1">The sequence shown here is derived from an EMBL/GenBank/DDBJ whole genome shotgun (WGS) entry which is preliminary data.</text>
</comment>
<organism evidence="1 2">
    <name type="scientific">Echinicola pacifica</name>
    <dbReference type="NCBI Taxonomy" id="346377"/>
    <lineage>
        <taxon>Bacteria</taxon>
        <taxon>Pseudomonadati</taxon>
        <taxon>Bacteroidota</taxon>
        <taxon>Cytophagia</taxon>
        <taxon>Cytophagales</taxon>
        <taxon>Cyclobacteriaceae</taxon>
        <taxon>Echinicola</taxon>
    </lineage>
</organism>
<evidence type="ECO:0000313" key="1">
    <source>
        <dbReference type="EMBL" id="GGZ18924.1"/>
    </source>
</evidence>
<dbReference type="EMBL" id="BMWX01000002">
    <property type="protein sequence ID" value="GGZ18924.1"/>
    <property type="molecule type" value="Genomic_DNA"/>
</dbReference>
<sequence>MANPTQLDKYFALKDLILDQLPDLQGRELSKISHINGKYDSSLVTLDKDGWRKELDLFVHADINKAANATAYHIEEQDKTTTYTLKEGEKGEIKSLWVEFYDAEKKRPASVNFESASENLFYQSQTSGHLSFATGTGALKNYQVEARQQVWFLDPNSIEVRGELK</sequence>
<accession>A0A918PQ80</accession>
<dbReference type="Proteomes" id="UP000619457">
    <property type="component" value="Unassembled WGS sequence"/>
</dbReference>
<evidence type="ECO:0000313" key="2">
    <source>
        <dbReference type="Proteomes" id="UP000619457"/>
    </source>
</evidence>
<name>A0A918PQ80_9BACT</name>